<keyword evidence="8" id="KW-0472">Membrane</keyword>
<dbReference type="InterPro" id="IPR002401">
    <property type="entry name" value="Cyt_P450_E_grp-I"/>
</dbReference>
<evidence type="ECO:0000256" key="7">
    <source>
        <dbReference type="ARBA" id="ARBA00023004"/>
    </source>
</evidence>
<evidence type="ECO:0000256" key="11">
    <source>
        <dbReference type="ARBA" id="ARBA00049170"/>
    </source>
</evidence>
<dbReference type="AlphaFoldDB" id="A0A5P1E2T7"/>
<keyword evidence="5" id="KW-1133">Transmembrane helix</keyword>
<dbReference type="Gene3D" id="1.10.630.10">
    <property type="entry name" value="Cytochrome P450"/>
    <property type="match status" value="1"/>
</dbReference>
<dbReference type="InterPro" id="IPR036396">
    <property type="entry name" value="Cyt_P450_sf"/>
</dbReference>
<dbReference type="GO" id="GO:0004497">
    <property type="term" value="F:monooxygenase activity"/>
    <property type="evidence" value="ECO:0007669"/>
    <property type="project" value="UniProtKB-KW"/>
</dbReference>
<keyword evidence="12 13" id="KW-0349">Heme</keyword>
<gene>
    <name evidence="14" type="ORF">A4U43_C10F14750</name>
</gene>
<dbReference type="Gramene" id="ONK56924">
    <property type="protein sequence ID" value="ONK56924"/>
    <property type="gene ID" value="A4U43_C10F14750"/>
</dbReference>
<name>A0A5P1E2T7_ASPOF</name>
<evidence type="ECO:0000256" key="4">
    <source>
        <dbReference type="ARBA" id="ARBA00022723"/>
    </source>
</evidence>
<dbReference type="GO" id="GO:0005506">
    <property type="term" value="F:iron ion binding"/>
    <property type="evidence" value="ECO:0007669"/>
    <property type="project" value="InterPro"/>
</dbReference>
<dbReference type="Pfam" id="PF00067">
    <property type="entry name" value="p450"/>
    <property type="match status" value="1"/>
</dbReference>
<dbReference type="PANTHER" id="PTHR24296">
    <property type="entry name" value="CYTOCHROME P450"/>
    <property type="match status" value="1"/>
</dbReference>
<dbReference type="OrthoDB" id="1470350at2759"/>
<evidence type="ECO:0000313" key="14">
    <source>
        <dbReference type="EMBL" id="ONK56924.1"/>
    </source>
</evidence>
<proteinExistence type="inferred from homology"/>
<comment type="catalytic activity">
    <reaction evidence="10">
        <text>4'-O-methylnorbelladine + reduced [NADPH--hemoprotein reductase] + O2 = (10bS,4aR)-noroxomaritidine + oxidized [NADPH--hemoprotein reductase] + 2 H2O + H(+)</text>
        <dbReference type="Rhea" id="RHEA:51264"/>
        <dbReference type="Rhea" id="RHEA-COMP:11964"/>
        <dbReference type="Rhea" id="RHEA-COMP:11965"/>
        <dbReference type="ChEBI" id="CHEBI:15377"/>
        <dbReference type="ChEBI" id="CHEBI:15378"/>
        <dbReference type="ChEBI" id="CHEBI:15379"/>
        <dbReference type="ChEBI" id="CHEBI:57618"/>
        <dbReference type="ChEBI" id="CHEBI:58210"/>
        <dbReference type="ChEBI" id="CHEBI:133993"/>
        <dbReference type="ChEBI" id="CHEBI:133996"/>
        <dbReference type="EC" id="1.14.19.50"/>
    </reaction>
</comment>
<evidence type="ECO:0000256" key="3">
    <source>
        <dbReference type="ARBA" id="ARBA00022692"/>
    </source>
</evidence>
<evidence type="ECO:0000256" key="5">
    <source>
        <dbReference type="ARBA" id="ARBA00022989"/>
    </source>
</evidence>
<dbReference type="GO" id="GO:0016705">
    <property type="term" value="F:oxidoreductase activity, acting on paired donors, with incorporation or reduction of molecular oxygen"/>
    <property type="evidence" value="ECO:0007669"/>
    <property type="project" value="InterPro"/>
</dbReference>
<feature type="binding site" description="axial binding residue" evidence="12">
    <location>
        <position position="160"/>
    </location>
    <ligand>
        <name>heme</name>
        <dbReference type="ChEBI" id="CHEBI:30413"/>
    </ligand>
    <ligandPart>
        <name>Fe</name>
        <dbReference type="ChEBI" id="CHEBI:18248"/>
    </ligandPart>
</feature>
<evidence type="ECO:0000256" key="9">
    <source>
        <dbReference type="ARBA" id="ARBA00039071"/>
    </source>
</evidence>
<dbReference type="EMBL" id="CM007390">
    <property type="protein sequence ID" value="ONK56924.1"/>
    <property type="molecule type" value="Genomic_DNA"/>
</dbReference>
<evidence type="ECO:0000256" key="13">
    <source>
        <dbReference type="RuleBase" id="RU000461"/>
    </source>
</evidence>
<comment type="similarity">
    <text evidence="2 13">Belongs to the cytochrome P450 family.</text>
</comment>
<dbReference type="PRINTS" id="PR00385">
    <property type="entry name" value="P450"/>
</dbReference>
<reference evidence="15" key="1">
    <citation type="journal article" date="2017" name="Nat. Commun.">
        <title>The asparagus genome sheds light on the origin and evolution of a young Y chromosome.</title>
        <authorList>
            <person name="Harkess A."/>
            <person name="Zhou J."/>
            <person name="Xu C."/>
            <person name="Bowers J.E."/>
            <person name="Van der Hulst R."/>
            <person name="Ayyampalayam S."/>
            <person name="Mercati F."/>
            <person name="Riccardi P."/>
            <person name="McKain M.R."/>
            <person name="Kakrana A."/>
            <person name="Tang H."/>
            <person name="Ray J."/>
            <person name="Groenendijk J."/>
            <person name="Arikit S."/>
            <person name="Mathioni S.M."/>
            <person name="Nakano M."/>
            <person name="Shan H."/>
            <person name="Telgmann-Rauber A."/>
            <person name="Kanno A."/>
            <person name="Yue Z."/>
            <person name="Chen H."/>
            <person name="Li W."/>
            <person name="Chen Y."/>
            <person name="Xu X."/>
            <person name="Zhang Y."/>
            <person name="Luo S."/>
            <person name="Chen H."/>
            <person name="Gao J."/>
            <person name="Mao Z."/>
            <person name="Pires J.C."/>
            <person name="Luo M."/>
            <person name="Kudrna D."/>
            <person name="Wing R.A."/>
            <person name="Meyers B.C."/>
            <person name="Yi K."/>
            <person name="Kong H."/>
            <person name="Lavrijsen P."/>
            <person name="Sunseri F."/>
            <person name="Falavigna A."/>
            <person name="Ye Y."/>
            <person name="Leebens-Mack J.H."/>
            <person name="Chen G."/>
        </authorList>
    </citation>
    <scope>NUCLEOTIDE SEQUENCE [LARGE SCALE GENOMIC DNA]</scope>
    <source>
        <strain evidence="15">cv. DH0086</strain>
    </source>
</reference>
<comment type="subcellular location">
    <subcellularLocation>
        <location evidence="1">Membrane</location>
        <topology evidence="1">Single-pass membrane protein</topology>
    </subcellularLocation>
</comment>
<dbReference type="PRINTS" id="PR00463">
    <property type="entry name" value="EP450I"/>
</dbReference>
<dbReference type="Proteomes" id="UP000243459">
    <property type="component" value="Chromosome 10"/>
</dbReference>
<dbReference type="PROSITE" id="PS00086">
    <property type="entry name" value="CYTOCHROME_P450"/>
    <property type="match status" value="1"/>
</dbReference>
<evidence type="ECO:0000256" key="6">
    <source>
        <dbReference type="ARBA" id="ARBA00023002"/>
    </source>
</evidence>
<dbReference type="GO" id="GO:0020037">
    <property type="term" value="F:heme binding"/>
    <property type="evidence" value="ECO:0007669"/>
    <property type="project" value="InterPro"/>
</dbReference>
<dbReference type="SUPFAM" id="SSF48264">
    <property type="entry name" value="Cytochrome P450"/>
    <property type="match status" value="1"/>
</dbReference>
<comment type="catalytic activity">
    <reaction evidence="11">
        <text>4'-O-methylnorbelladine + reduced [NADPH--hemoprotein reductase] + O2 = (10bR,4aS)-noroxomaritidine + oxidized [NADPH--hemoprotein reductase] + 2 H2O + H(+)</text>
        <dbReference type="Rhea" id="RHEA:51260"/>
        <dbReference type="Rhea" id="RHEA-COMP:11964"/>
        <dbReference type="Rhea" id="RHEA-COMP:11965"/>
        <dbReference type="ChEBI" id="CHEBI:15377"/>
        <dbReference type="ChEBI" id="CHEBI:15378"/>
        <dbReference type="ChEBI" id="CHEBI:15379"/>
        <dbReference type="ChEBI" id="CHEBI:57618"/>
        <dbReference type="ChEBI" id="CHEBI:58210"/>
        <dbReference type="ChEBI" id="CHEBI:133993"/>
        <dbReference type="ChEBI" id="CHEBI:133995"/>
        <dbReference type="EC" id="1.14.19.50"/>
    </reaction>
</comment>
<keyword evidence="6 13" id="KW-0560">Oxidoreductase</keyword>
<dbReference type="EC" id="1.14.19.50" evidence="9"/>
<keyword evidence="4 12" id="KW-0479">Metal-binding</keyword>
<evidence type="ECO:0000313" key="15">
    <source>
        <dbReference type="Proteomes" id="UP000243459"/>
    </source>
</evidence>
<dbReference type="GO" id="GO:0016020">
    <property type="term" value="C:membrane"/>
    <property type="evidence" value="ECO:0007669"/>
    <property type="project" value="UniProtKB-SubCell"/>
</dbReference>
<dbReference type="InterPro" id="IPR017972">
    <property type="entry name" value="Cyt_P450_CS"/>
</dbReference>
<protein>
    <recommendedName>
        <fullName evidence="9">noroxomaritidine synthase</fullName>
        <ecNumber evidence="9">1.14.19.50</ecNumber>
    </recommendedName>
</protein>
<dbReference type="InterPro" id="IPR001128">
    <property type="entry name" value="Cyt_P450"/>
</dbReference>
<dbReference type="GO" id="GO:0006629">
    <property type="term" value="P:lipid metabolic process"/>
    <property type="evidence" value="ECO:0007669"/>
    <property type="project" value="UniProtKB-ARBA"/>
</dbReference>
<evidence type="ECO:0000256" key="12">
    <source>
        <dbReference type="PIRSR" id="PIRSR602401-1"/>
    </source>
</evidence>
<keyword evidence="7 12" id="KW-0408">Iron</keyword>
<comment type="cofactor">
    <cofactor evidence="12">
        <name>heme</name>
        <dbReference type="ChEBI" id="CHEBI:30413"/>
    </cofactor>
</comment>
<keyword evidence="3" id="KW-0812">Transmembrane</keyword>
<organism evidence="14 15">
    <name type="scientific">Asparagus officinalis</name>
    <name type="common">Garden asparagus</name>
    <dbReference type="NCBI Taxonomy" id="4686"/>
    <lineage>
        <taxon>Eukaryota</taxon>
        <taxon>Viridiplantae</taxon>
        <taxon>Streptophyta</taxon>
        <taxon>Embryophyta</taxon>
        <taxon>Tracheophyta</taxon>
        <taxon>Spermatophyta</taxon>
        <taxon>Magnoliopsida</taxon>
        <taxon>Liliopsida</taxon>
        <taxon>Asparagales</taxon>
        <taxon>Asparagaceae</taxon>
        <taxon>Asparagoideae</taxon>
        <taxon>Asparagus</taxon>
    </lineage>
</organism>
<accession>A0A5P1E2T7</accession>
<evidence type="ECO:0000256" key="10">
    <source>
        <dbReference type="ARBA" id="ARBA00048529"/>
    </source>
</evidence>
<keyword evidence="15" id="KW-1185">Reference proteome</keyword>
<evidence type="ECO:0000256" key="8">
    <source>
        <dbReference type="ARBA" id="ARBA00023136"/>
    </source>
</evidence>
<keyword evidence="13" id="KW-0503">Monooxygenase</keyword>
<evidence type="ECO:0000256" key="1">
    <source>
        <dbReference type="ARBA" id="ARBA00004167"/>
    </source>
</evidence>
<sequence length="219" mass="25366">MESTLTSTCGLVWRLRARGVRDTTSATLAWFFWLIAKRPDIKKKIEAEIAKVKKGKWLSLDEVREMGYMHAVLSETLRLYPAIPLEGRTCAEDDTLPNGMKVRKGEWLMYNSYAMGRMEEIWGSDWKEFRPERWMNGTNGEFQQKSPFEYPVFNAGPRTCLGKEMAYIQMKVVAAGMLERFEINLMDEEEEKLPEMSIIMKMKGGLNVIVREKKYVAAN</sequence>
<dbReference type="OMA" id="CVHANED"/>
<evidence type="ECO:0000256" key="2">
    <source>
        <dbReference type="ARBA" id="ARBA00010617"/>
    </source>
</evidence>